<keyword evidence="2" id="KW-0238">DNA-binding</keyword>
<dbReference type="InterPro" id="IPR028082">
    <property type="entry name" value="Peripla_BP_I"/>
</dbReference>
<dbReference type="Gene3D" id="1.10.260.40">
    <property type="entry name" value="lambda repressor-like DNA-binding domains"/>
    <property type="match status" value="1"/>
</dbReference>
<sequence>MNLKELSRALELSQTTVSRALNGYPEVNAETRQRVEEMAAKLGYAPNQQARRLATGRAMSIGHVVPRSLHEMMNPVFMEFIAGAGEAYSQHGYDMIISVVGDQDVEDAYREIASRKKVDAVMVHGPRIGDNRPALLAELGLPFLIHGRIPGLEKTTSWIDVNNGQAFERATNLLLDLGHRRIALLNGLEDMDFAARRRAGFEKAHADRDLPVDPKLLRAADMTEPYGADSALSMLRQKAPPTAFLVSSMITAIGVARAIGLCGLKIGRDISVITHDDALSFLPNSGEVPIFTCTRSSVRHAGSRAAHLLIEKILPDPTTLVSEYLESELIIGQSTGPHQAN</sequence>
<protein>
    <submittedName>
        <fullName evidence="5">Substrate-binding domain-containing protein</fullName>
    </submittedName>
</protein>
<dbReference type="CDD" id="cd01392">
    <property type="entry name" value="HTH_LacI"/>
    <property type="match status" value="1"/>
</dbReference>
<dbReference type="Gene3D" id="3.40.50.2300">
    <property type="match status" value="2"/>
</dbReference>
<keyword evidence="6" id="KW-1185">Reference proteome</keyword>
<dbReference type="Pfam" id="PF13377">
    <property type="entry name" value="Peripla_BP_3"/>
    <property type="match status" value="1"/>
</dbReference>
<dbReference type="InterPro" id="IPR046335">
    <property type="entry name" value="LacI/GalR-like_sensor"/>
</dbReference>
<accession>A0ABU8TFM6</accession>
<dbReference type="EMBL" id="JBAKIA010000001">
    <property type="protein sequence ID" value="MEJ8472955.1"/>
    <property type="molecule type" value="Genomic_DNA"/>
</dbReference>
<dbReference type="PROSITE" id="PS50932">
    <property type="entry name" value="HTH_LACI_2"/>
    <property type="match status" value="1"/>
</dbReference>
<proteinExistence type="predicted"/>
<dbReference type="SUPFAM" id="SSF53822">
    <property type="entry name" value="Periplasmic binding protein-like I"/>
    <property type="match status" value="1"/>
</dbReference>
<dbReference type="InterPro" id="IPR010982">
    <property type="entry name" value="Lambda_DNA-bd_dom_sf"/>
</dbReference>
<dbReference type="SUPFAM" id="SSF47413">
    <property type="entry name" value="lambda repressor-like DNA-binding domains"/>
    <property type="match status" value="1"/>
</dbReference>
<dbReference type="CDD" id="cd20010">
    <property type="entry name" value="PBP1_AglR-like"/>
    <property type="match status" value="1"/>
</dbReference>
<keyword evidence="3" id="KW-0804">Transcription</keyword>
<evidence type="ECO:0000313" key="6">
    <source>
        <dbReference type="Proteomes" id="UP001385499"/>
    </source>
</evidence>
<feature type="domain" description="HTH lacI-type" evidence="4">
    <location>
        <begin position="1"/>
        <end position="55"/>
    </location>
</feature>
<evidence type="ECO:0000256" key="2">
    <source>
        <dbReference type="ARBA" id="ARBA00023125"/>
    </source>
</evidence>
<dbReference type="RefSeq" id="WP_340272455.1">
    <property type="nucleotide sequence ID" value="NZ_JBAKIA010000001.1"/>
</dbReference>
<comment type="caution">
    <text evidence="5">The sequence shown here is derived from an EMBL/GenBank/DDBJ whole genome shotgun (WGS) entry which is preliminary data.</text>
</comment>
<dbReference type="InterPro" id="IPR000843">
    <property type="entry name" value="HTH_LacI"/>
</dbReference>
<dbReference type="Pfam" id="PF00356">
    <property type="entry name" value="LacI"/>
    <property type="match status" value="1"/>
</dbReference>
<evidence type="ECO:0000256" key="1">
    <source>
        <dbReference type="ARBA" id="ARBA00023015"/>
    </source>
</evidence>
<evidence type="ECO:0000313" key="5">
    <source>
        <dbReference type="EMBL" id="MEJ8472955.1"/>
    </source>
</evidence>
<dbReference type="PANTHER" id="PTHR30146">
    <property type="entry name" value="LACI-RELATED TRANSCRIPTIONAL REPRESSOR"/>
    <property type="match status" value="1"/>
</dbReference>
<keyword evidence="1" id="KW-0805">Transcription regulation</keyword>
<evidence type="ECO:0000256" key="3">
    <source>
        <dbReference type="ARBA" id="ARBA00023163"/>
    </source>
</evidence>
<organism evidence="5 6">
    <name type="scientific">Roseibium algae</name>
    <dbReference type="NCBI Taxonomy" id="3123038"/>
    <lineage>
        <taxon>Bacteria</taxon>
        <taxon>Pseudomonadati</taxon>
        <taxon>Pseudomonadota</taxon>
        <taxon>Alphaproteobacteria</taxon>
        <taxon>Hyphomicrobiales</taxon>
        <taxon>Stappiaceae</taxon>
        <taxon>Roseibium</taxon>
    </lineage>
</organism>
<gene>
    <name evidence="5" type="ORF">V6575_02540</name>
</gene>
<name>A0ABU8TFM6_9HYPH</name>
<dbReference type="PANTHER" id="PTHR30146:SF155">
    <property type="entry name" value="ALANINE RACEMASE"/>
    <property type="match status" value="1"/>
</dbReference>
<dbReference type="Proteomes" id="UP001385499">
    <property type="component" value="Unassembled WGS sequence"/>
</dbReference>
<dbReference type="SMART" id="SM00354">
    <property type="entry name" value="HTH_LACI"/>
    <property type="match status" value="1"/>
</dbReference>
<reference evidence="5 6" key="1">
    <citation type="submission" date="2024-02" db="EMBL/GenBank/DDBJ databases">
        <title>Roseibium algae sp. nov., isolated from marine alga (Grateloupia sp.), showing potential in myo-inositol conversion.</title>
        <authorList>
            <person name="Wang Y."/>
        </authorList>
    </citation>
    <scope>NUCLEOTIDE SEQUENCE [LARGE SCALE GENOMIC DNA]</scope>
    <source>
        <strain evidence="5 6">H3510</strain>
    </source>
</reference>
<evidence type="ECO:0000259" key="4">
    <source>
        <dbReference type="PROSITE" id="PS50932"/>
    </source>
</evidence>